<dbReference type="PROSITE" id="PS51257">
    <property type="entry name" value="PROKAR_LIPOPROTEIN"/>
    <property type="match status" value="1"/>
</dbReference>
<name>A0A1G9JXC0_9FLAO</name>
<dbReference type="RefSeq" id="WP_089885399.1">
    <property type="nucleotide sequence ID" value="NZ_FNGV01000001.1"/>
</dbReference>
<dbReference type="EMBL" id="FNGV01000001">
    <property type="protein sequence ID" value="SDL42179.1"/>
    <property type="molecule type" value="Genomic_DNA"/>
</dbReference>
<evidence type="ECO:0000313" key="2">
    <source>
        <dbReference type="Proteomes" id="UP000199440"/>
    </source>
</evidence>
<accession>A0A1G9JXC0</accession>
<sequence length="139" mass="16264">MERFFYIILIFIILGCSGKISDTDLQQLNGYWEIENVTFADGSTKAYNVNTTVDYIEIDGLKGFRKKVKPKFDGTYDTSNDAEFFTLEHQNDSFIIHYKNDLSEWTEALTQLSRTNFAVVGENNTTYHYRRYEPINIQE</sequence>
<evidence type="ECO:0000313" key="1">
    <source>
        <dbReference type="EMBL" id="SDL42179.1"/>
    </source>
</evidence>
<gene>
    <name evidence="1" type="ORF">SAMN04488514_101753</name>
</gene>
<dbReference type="STRING" id="192904.SAMN04488514_101753"/>
<evidence type="ECO:0008006" key="3">
    <source>
        <dbReference type="Google" id="ProtNLM"/>
    </source>
</evidence>
<keyword evidence="2" id="KW-1185">Reference proteome</keyword>
<dbReference type="AlphaFoldDB" id="A0A1G9JXC0"/>
<proteinExistence type="predicted"/>
<reference evidence="1 2" key="1">
    <citation type="submission" date="2016-10" db="EMBL/GenBank/DDBJ databases">
        <authorList>
            <person name="de Groot N.N."/>
        </authorList>
    </citation>
    <scope>NUCLEOTIDE SEQUENCE [LARGE SCALE GENOMIC DNA]</scope>
    <source>
        <strain evidence="1 2">DSM 19886</strain>
    </source>
</reference>
<dbReference type="OrthoDB" id="1143855at2"/>
<dbReference type="Proteomes" id="UP000199440">
    <property type="component" value="Unassembled WGS sequence"/>
</dbReference>
<organism evidence="1 2">
    <name type="scientific">Kriegella aquimaris</name>
    <dbReference type="NCBI Taxonomy" id="192904"/>
    <lineage>
        <taxon>Bacteria</taxon>
        <taxon>Pseudomonadati</taxon>
        <taxon>Bacteroidota</taxon>
        <taxon>Flavobacteriia</taxon>
        <taxon>Flavobacteriales</taxon>
        <taxon>Flavobacteriaceae</taxon>
        <taxon>Kriegella</taxon>
    </lineage>
</organism>
<protein>
    <recommendedName>
        <fullName evidence="3">Lipocalin-like domain-containing protein</fullName>
    </recommendedName>
</protein>